<dbReference type="Proteomes" id="UP001381693">
    <property type="component" value="Unassembled WGS sequence"/>
</dbReference>
<dbReference type="PANTHER" id="PTHR11927">
    <property type="entry name" value="GALACTOSIDE 2-L-FUCOSYLTRANSFERASE"/>
    <property type="match status" value="1"/>
</dbReference>
<keyword evidence="1 3" id="KW-0328">Glycosyltransferase</keyword>
<feature type="transmembrane region" description="Helical" evidence="3">
    <location>
        <begin position="14"/>
        <end position="37"/>
    </location>
</feature>
<dbReference type="InterPro" id="IPR002516">
    <property type="entry name" value="Glyco_trans_11"/>
</dbReference>
<keyword evidence="2 3" id="KW-0808">Transferase</keyword>
<keyword evidence="3" id="KW-0735">Signal-anchor</keyword>
<dbReference type="GO" id="GO:0008107">
    <property type="term" value="F:galactoside 2-alpha-L-fucosyltransferase activity"/>
    <property type="evidence" value="ECO:0007669"/>
    <property type="project" value="InterPro"/>
</dbReference>
<keyword evidence="5" id="KW-1185">Reference proteome</keyword>
<evidence type="ECO:0000313" key="5">
    <source>
        <dbReference type="Proteomes" id="UP001381693"/>
    </source>
</evidence>
<name>A0AAN9A708_HALRR</name>
<dbReference type="AlphaFoldDB" id="A0AAN9A708"/>
<comment type="pathway">
    <text evidence="3">Protein modification; protein glycosylation.</text>
</comment>
<keyword evidence="3" id="KW-1133">Transmembrane helix</keyword>
<comment type="caution">
    <text evidence="4">The sequence shown here is derived from an EMBL/GenBank/DDBJ whole genome shotgun (WGS) entry which is preliminary data.</text>
</comment>
<proteinExistence type="inferred from homology"/>
<dbReference type="PANTHER" id="PTHR11927:SF9">
    <property type="entry name" value="L-FUCOSYLTRANSFERASE"/>
    <property type="match status" value="1"/>
</dbReference>
<evidence type="ECO:0000313" key="4">
    <source>
        <dbReference type="EMBL" id="KAK7072187.1"/>
    </source>
</evidence>
<protein>
    <recommendedName>
        <fullName evidence="3">L-Fucosyltransferase</fullName>
        <ecNumber evidence="3">2.4.1.-</ecNumber>
    </recommendedName>
</protein>
<organism evidence="4 5">
    <name type="scientific">Halocaridina rubra</name>
    <name type="common">Hawaiian red shrimp</name>
    <dbReference type="NCBI Taxonomy" id="373956"/>
    <lineage>
        <taxon>Eukaryota</taxon>
        <taxon>Metazoa</taxon>
        <taxon>Ecdysozoa</taxon>
        <taxon>Arthropoda</taxon>
        <taxon>Crustacea</taxon>
        <taxon>Multicrustacea</taxon>
        <taxon>Malacostraca</taxon>
        <taxon>Eumalacostraca</taxon>
        <taxon>Eucarida</taxon>
        <taxon>Decapoda</taxon>
        <taxon>Pleocyemata</taxon>
        <taxon>Caridea</taxon>
        <taxon>Atyoidea</taxon>
        <taxon>Atyidae</taxon>
        <taxon>Halocaridina</taxon>
    </lineage>
</organism>
<dbReference type="GO" id="GO:0005975">
    <property type="term" value="P:carbohydrate metabolic process"/>
    <property type="evidence" value="ECO:0007669"/>
    <property type="project" value="InterPro"/>
</dbReference>
<dbReference type="EC" id="2.4.1.-" evidence="3"/>
<keyword evidence="3" id="KW-0472">Membrane</keyword>
<evidence type="ECO:0000256" key="2">
    <source>
        <dbReference type="ARBA" id="ARBA00022679"/>
    </source>
</evidence>
<sequence length="312" mass="35626">MYGSLGCPRGYGRWWLKILAVGWMMLVMWVAVFIIHAQGEYDESTKSSTSAASSTVTSKDQSIYSNWSKSFLDYDTVYTNSSDVNFPLIVFTTVGRLGNCLNSYATALTFADRFNATIAVSQEIFLSISTLLAPQYLTLPVIASELVVDAYDMGVLETVTPDYIKDDMVSHLLPAIQNAISQYQQNHEQILYLLEGYPNRMKMLSGYHDKIRQNFRIRDDLKEKALLFLKNLRDQMSTKPTFIGFHIRRGDYLNFMETFFKCKIPNETFYLAALKYYRSRFPNAVFVVCSDDVEHMHKNLAGASDIIFSSMS</sequence>
<comment type="subcellular location">
    <subcellularLocation>
        <location evidence="3">Golgi apparatus</location>
        <location evidence="3">Golgi stack membrane</location>
        <topology evidence="3">Single-pass type II membrane protein</topology>
    </subcellularLocation>
</comment>
<reference evidence="4 5" key="1">
    <citation type="submission" date="2023-11" db="EMBL/GenBank/DDBJ databases">
        <title>Halocaridina rubra genome assembly.</title>
        <authorList>
            <person name="Smith C."/>
        </authorList>
    </citation>
    <scope>NUCLEOTIDE SEQUENCE [LARGE SCALE GENOMIC DNA]</scope>
    <source>
        <strain evidence="4">EP-1</strain>
        <tissue evidence="4">Whole</tissue>
    </source>
</reference>
<gene>
    <name evidence="4" type="ORF">SK128_022899</name>
</gene>
<dbReference type="Pfam" id="PF01531">
    <property type="entry name" value="Glyco_transf_11"/>
    <property type="match status" value="1"/>
</dbReference>
<evidence type="ECO:0000256" key="3">
    <source>
        <dbReference type="RuleBase" id="RU363129"/>
    </source>
</evidence>
<accession>A0AAN9A708</accession>
<keyword evidence="3" id="KW-0325">Glycoprotein</keyword>
<dbReference type="GO" id="GO:0032580">
    <property type="term" value="C:Golgi cisterna membrane"/>
    <property type="evidence" value="ECO:0007669"/>
    <property type="project" value="UniProtKB-SubCell"/>
</dbReference>
<keyword evidence="3" id="KW-0812">Transmembrane</keyword>
<dbReference type="EMBL" id="JAXCGZ010013617">
    <property type="protein sequence ID" value="KAK7072187.1"/>
    <property type="molecule type" value="Genomic_DNA"/>
</dbReference>
<keyword evidence="3" id="KW-0333">Golgi apparatus</keyword>
<comment type="similarity">
    <text evidence="3">Belongs to the glycosyltransferase 11 family.</text>
</comment>
<evidence type="ECO:0000256" key="1">
    <source>
        <dbReference type="ARBA" id="ARBA00022676"/>
    </source>
</evidence>